<evidence type="ECO:0000256" key="3">
    <source>
        <dbReference type="PIRNR" id="PIRNR002070"/>
    </source>
</evidence>
<protein>
    <recommendedName>
        <fullName evidence="2 3">Single-stranded DNA-binding protein</fullName>
        <shortName evidence="2">SSB</shortName>
    </recommendedName>
</protein>
<dbReference type="Proteomes" id="UP000754644">
    <property type="component" value="Unassembled WGS sequence"/>
</dbReference>
<gene>
    <name evidence="5" type="primary">ssb</name>
    <name evidence="5" type="ORF">HQ497_11165</name>
</gene>
<dbReference type="PANTHER" id="PTHR10302">
    <property type="entry name" value="SINGLE-STRANDED DNA-BINDING PROTEIN"/>
    <property type="match status" value="1"/>
</dbReference>
<keyword evidence="1 2" id="KW-0238">DNA-binding</keyword>
<reference evidence="5" key="1">
    <citation type="submission" date="2020-05" db="EMBL/GenBank/DDBJ databases">
        <title>Sulfur intermediates as new biogeochemical hubs in an aquatic model microbial ecosystem.</title>
        <authorList>
            <person name="Vigneron A."/>
        </authorList>
    </citation>
    <scope>NUCLEOTIDE SEQUENCE</scope>
    <source>
        <strain evidence="5">Bin.250</strain>
    </source>
</reference>
<feature type="region of interest" description="Disordered" evidence="4">
    <location>
        <begin position="112"/>
        <end position="135"/>
    </location>
</feature>
<evidence type="ECO:0000256" key="4">
    <source>
        <dbReference type="SAM" id="MobiDB-lite"/>
    </source>
</evidence>
<dbReference type="PROSITE" id="PS50935">
    <property type="entry name" value="SSB"/>
    <property type="match status" value="1"/>
</dbReference>
<accession>A0A973A9X0</accession>
<dbReference type="InterPro" id="IPR011344">
    <property type="entry name" value="ssDNA-bd"/>
</dbReference>
<dbReference type="PIRSF" id="PIRSF002070">
    <property type="entry name" value="SSB"/>
    <property type="match status" value="1"/>
</dbReference>
<dbReference type="AlphaFoldDB" id="A0A973A9X0"/>
<dbReference type="EMBL" id="JABMOJ010000423">
    <property type="protein sequence ID" value="NQV65912.1"/>
    <property type="molecule type" value="Genomic_DNA"/>
</dbReference>
<sequence length="135" mass="14949">MGQGVNKVILIGNLGQDPETRFMPNGNPVTTCSIATSKTIKDKKTGEAIERTEWHRVVFLHRLADIAGKYLKQGSQIYVEGELHTKQWERDGQKHYSTEVIAGELEILVTGSTAEPSDPVGNMTQTTKTTKVKHT</sequence>
<evidence type="ECO:0000256" key="2">
    <source>
        <dbReference type="HAMAP-Rule" id="MF_00984"/>
    </source>
</evidence>
<evidence type="ECO:0000256" key="1">
    <source>
        <dbReference type="ARBA" id="ARBA00023125"/>
    </source>
</evidence>
<evidence type="ECO:0000313" key="5">
    <source>
        <dbReference type="EMBL" id="NQV65912.1"/>
    </source>
</evidence>
<dbReference type="NCBIfam" id="TIGR00621">
    <property type="entry name" value="ssb"/>
    <property type="match status" value="1"/>
</dbReference>
<comment type="caution">
    <text evidence="2">Lacks conserved residue(s) required for the propagation of feature annotation.</text>
</comment>
<organism evidence="5 6">
    <name type="scientific">SAR86 cluster bacterium</name>
    <dbReference type="NCBI Taxonomy" id="2030880"/>
    <lineage>
        <taxon>Bacteria</taxon>
        <taxon>Pseudomonadati</taxon>
        <taxon>Pseudomonadota</taxon>
        <taxon>Gammaproteobacteria</taxon>
        <taxon>SAR86 cluster</taxon>
    </lineage>
</organism>
<dbReference type="CDD" id="cd04496">
    <property type="entry name" value="SSB_OBF"/>
    <property type="match status" value="1"/>
</dbReference>
<comment type="subunit">
    <text evidence="2">Homotetramer.</text>
</comment>
<dbReference type="GO" id="GO:0009295">
    <property type="term" value="C:nucleoid"/>
    <property type="evidence" value="ECO:0007669"/>
    <property type="project" value="TreeGrafter"/>
</dbReference>
<dbReference type="GO" id="GO:0003697">
    <property type="term" value="F:single-stranded DNA binding"/>
    <property type="evidence" value="ECO:0007669"/>
    <property type="project" value="UniProtKB-UniRule"/>
</dbReference>
<dbReference type="HAMAP" id="MF_00984">
    <property type="entry name" value="SSB"/>
    <property type="match status" value="1"/>
</dbReference>
<name>A0A973A9X0_9GAMM</name>
<proteinExistence type="inferred from homology"/>
<dbReference type="Pfam" id="PF00436">
    <property type="entry name" value="SSB"/>
    <property type="match status" value="1"/>
</dbReference>
<dbReference type="PANTHER" id="PTHR10302:SF27">
    <property type="entry name" value="SINGLE-STRANDED DNA-BINDING PROTEIN"/>
    <property type="match status" value="1"/>
</dbReference>
<dbReference type="SUPFAM" id="SSF50249">
    <property type="entry name" value="Nucleic acid-binding proteins"/>
    <property type="match status" value="1"/>
</dbReference>
<comment type="caution">
    <text evidence="5">The sequence shown here is derived from an EMBL/GenBank/DDBJ whole genome shotgun (WGS) entry which is preliminary data.</text>
</comment>
<dbReference type="InterPro" id="IPR012340">
    <property type="entry name" value="NA-bd_OB-fold"/>
</dbReference>
<dbReference type="InterPro" id="IPR000424">
    <property type="entry name" value="Primosome_PriB/ssb"/>
</dbReference>
<evidence type="ECO:0000313" key="6">
    <source>
        <dbReference type="Proteomes" id="UP000754644"/>
    </source>
</evidence>
<dbReference type="GO" id="GO:0006260">
    <property type="term" value="P:DNA replication"/>
    <property type="evidence" value="ECO:0007669"/>
    <property type="project" value="InterPro"/>
</dbReference>
<dbReference type="Gene3D" id="2.40.50.140">
    <property type="entry name" value="Nucleic acid-binding proteins"/>
    <property type="match status" value="1"/>
</dbReference>